<comment type="caution">
    <text evidence="1">The sequence shown here is derived from an EMBL/GenBank/DDBJ whole genome shotgun (WGS) entry which is preliminary data.</text>
</comment>
<sequence>MTQPIACNLHDYLEIACIYGYRVKLTLTDGSVVAGKAVDTVTTADKREYLQLDTERVETNRLAKLEVLTPGAKFKEVLF</sequence>
<protein>
    <submittedName>
        <fullName evidence="1">Rho-binding antiterminator</fullName>
    </submittedName>
</protein>
<proteinExistence type="predicted"/>
<dbReference type="RefSeq" id="WP_256609084.1">
    <property type="nucleotide sequence ID" value="NZ_JANIBM010000001.1"/>
</dbReference>
<gene>
    <name evidence="1" type="ORF">NP603_01175</name>
</gene>
<evidence type="ECO:0000313" key="1">
    <source>
        <dbReference type="EMBL" id="MCQ8179706.1"/>
    </source>
</evidence>
<dbReference type="InterPro" id="IPR009778">
    <property type="entry name" value="ROF"/>
</dbReference>
<dbReference type="Proteomes" id="UP001524569">
    <property type="component" value="Unassembled WGS sequence"/>
</dbReference>
<organism evidence="1 2">
    <name type="scientific">Methylomonas aurea</name>
    <dbReference type="NCBI Taxonomy" id="2952224"/>
    <lineage>
        <taxon>Bacteria</taxon>
        <taxon>Pseudomonadati</taxon>
        <taxon>Pseudomonadota</taxon>
        <taxon>Gammaproteobacteria</taxon>
        <taxon>Methylococcales</taxon>
        <taxon>Methylococcaceae</taxon>
        <taxon>Methylomonas</taxon>
    </lineage>
</organism>
<dbReference type="Pfam" id="PF07073">
    <property type="entry name" value="ROF"/>
    <property type="match status" value="1"/>
</dbReference>
<dbReference type="InterPro" id="IPR023534">
    <property type="entry name" value="Rof/RNase_P-like"/>
</dbReference>
<reference evidence="1 2" key="1">
    <citation type="submission" date="2022-07" db="EMBL/GenBank/DDBJ databases">
        <title>Methylomonas rivi sp. nov., Methylomonas rosea sp. nov., Methylomonas aureus sp. nov. and Methylomonas subterranea sp. nov., four novel methanotrophs isolated from a freshwater creek and the deep terrestrial subsurface.</title>
        <authorList>
            <person name="Abin C."/>
            <person name="Sankaranarayanan K."/>
            <person name="Garner C."/>
            <person name="Sindelar R."/>
            <person name="Kotary K."/>
            <person name="Garner R."/>
            <person name="Barclay S."/>
            <person name="Lawson P."/>
            <person name="Krumholz L."/>
        </authorList>
    </citation>
    <scope>NUCLEOTIDE SEQUENCE [LARGE SCALE GENOMIC DNA]</scope>
    <source>
        <strain evidence="1 2">SURF-1</strain>
    </source>
</reference>
<dbReference type="Gene3D" id="2.30.30.400">
    <property type="entry name" value="Rof-like"/>
    <property type="match status" value="1"/>
</dbReference>
<dbReference type="InterPro" id="IPR038626">
    <property type="entry name" value="Rof-like_sf"/>
</dbReference>
<accession>A0ABT1UE67</accession>
<evidence type="ECO:0000313" key="2">
    <source>
        <dbReference type="Proteomes" id="UP001524569"/>
    </source>
</evidence>
<name>A0ABT1UE67_9GAMM</name>
<dbReference type="EMBL" id="JANIBM010000001">
    <property type="protein sequence ID" value="MCQ8179706.1"/>
    <property type="molecule type" value="Genomic_DNA"/>
</dbReference>
<keyword evidence="2" id="KW-1185">Reference proteome</keyword>
<dbReference type="SUPFAM" id="SSF101744">
    <property type="entry name" value="Rof/RNase P subunit-like"/>
    <property type="match status" value="1"/>
</dbReference>